<name>A0ABT8L3B9_9BACT</name>
<evidence type="ECO:0000313" key="2">
    <source>
        <dbReference type="Proteomes" id="UP001172083"/>
    </source>
</evidence>
<sequence length="416" mass="46912">MIRFNLISLLMQPLMIKKACVLMLPIFVLCACQTKELTTLLVTETAGIGRDLEYITVALNAGEISPVSLREAEKESGLIAGQLLKAKKDSSGKFLLEYIFPVTVGAHESKKFEIVFLEGDPPQEGLITHGTGLELKLENTHFIADLTSTKATAENGLEPGQVAGLVLKQFNNQLLERSHIDMHWAPSFRKEGLSYKTLGHVRPDSVFVNSEGPYLSTIFRKGNVKQYEEICVTGTYQFFAGLPYFTFSSEMLMEDDVALTLLRNDEMTMDSLFTHLMFPGDNGEIREIELYASNTIEDLDRDRIPDDVNWLCFYHTDLKYALGSIRIAYDNTNMNGGQSPTFQKHTKISAGVNGGRYWNRRLIHEEKTLVPKGSRYIEKNAYLVFAVNSKDPSAQIRDYFQRISNPLKVTLFGLQH</sequence>
<comment type="caution">
    <text evidence="1">The sequence shown here is derived from an EMBL/GenBank/DDBJ whole genome shotgun (WGS) entry which is preliminary data.</text>
</comment>
<dbReference type="EMBL" id="JAUJEB010000001">
    <property type="protein sequence ID" value="MDN5211741.1"/>
    <property type="molecule type" value="Genomic_DNA"/>
</dbReference>
<organism evidence="1 2">
    <name type="scientific">Agaribacillus aureus</name>
    <dbReference type="NCBI Taxonomy" id="3051825"/>
    <lineage>
        <taxon>Bacteria</taxon>
        <taxon>Pseudomonadati</taxon>
        <taxon>Bacteroidota</taxon>
        <taxon>Cytophagia</taxon>
        <taxon>Cytophagales</taxon>
        <taxon>Splendidivirgaceae</taxon>
        <taxon>Agaribacillus</taxon>
    </lineage>
</organism>
<keyword evidence="2" id="KW-1185">Reference proteome</keyword>
<reference evidence="1" key="1">
    <citation type="submission" date="2023-06" db="EMBL/GenBank/DDBJ databases">
        <title>Genomic of Agaribacillus aureum.</title>
        <authorList>
            <person name="Wang G."/>
        </authorList>
    </citation>
    <scope>NUCLEOTIDE SEQUENCE</scope>
    <source>
        <strain evidence="1">BMA12</strain>
    </source>
</reference>
<accession>A0ABT8L3B9</accession>
<proteinExistence type="predicted"/>
<gene>
    <name evidence="1" type="ORF">QQ020_06755</name>
</gene>
<evidence type="ECO:0000313" key="1">
    <source>
        <dbReference type="EMBL" id="MDN5211741.1"/>
    </source>
</evidence>
<evidence type="ECO:0008006" key="3">
    <source>
        <dbReference type="Google" id="ProtNLM"/>
    </source>
</evidence>
<dbReference type="RefSeq" id="WP_346757070.1">
    <property type="nucleotide sequence ID" value="NZ_JAUJEB010000001.1"/>
</dbReference>
<dbReference type="PROSITE" id="PS51257">
    <property type="entry name" value="PROKAR_LIPOPROTEIN"/>
    <property type="match status" value="1"/>
</dbReference>
<dbReference type="Proteomes" id="UP001172083">
    <property type="component" value="Unassembled WGS sequence"/>
</dbReference>
<protein>
    <recommendedName>
        <fullName evidence="3">Lipoprotein</fullName>
    </recommendedName>
</protein>